<organism evidence="2 3">
    <name type="scientific">Tritrichomonas foetus</name>
    <dbReference type="NCBI Taxonomy" id="1144522"/>
    <lineage>
        <taxon>Eukaryota</taxon>
        <taxon>Metamonada</taxon>
        <taxon>Parabasalia</taxon>
        <taxon>Tritrichomonadida</taxon>
        <taxon>Tritrichomonadidae</taxon>
        <taxon>Tritrichomonas</taxon>
    </lineage>
</organism>
<reference evidence="2" key="1">
    <citation type="submission" date="2016-10" db="EMBL/GenBank/DDBJ databases">
        <authorList>
            <person name="Benchimol M."/>
            <person name="Almeida L.G."/>
            <person name="Vasconcelos A.T."/>
            <person name="Perreira-Neves A."/>
            <person name="Rosa I.A."/>
            <person name="Tasca T."/>
            <person name="Bogo M.R."/>
            <person name="de Souza W."/>
        </authorList>
    </citation>
    <scope>NUCLEOTIDE SEQUENCE [LARGE SCALE GENOMIC DNA]</scope>
    <source>
        <strain evidence="2">K</strain>
    </source>
</reference>
<dbReference type="AlphaFoldDB" id="A0A1J4KLE5"/>
<feature type="chain" id="PRO_5012046107" evidence="1">
    <location>
        <begin position="19"/>
        <end position="319"/>
    </location>
</feature>
<evidence type="ECO:0000313" key="3">
    <source>
        <dbReference type="Proteomes" id="UP000179807"/>
    </source>
</evidence>
<accession>A0A1J4KLE5</accession>
<dbReference type="EMBL" id="MLAK01000571">
    <property type="protein sequence ID" value="OHT12121.1"/>
    <property type="molecule type" value="Genomic_DNA"/>
</dbReference>
<dbReference type="RefSeq" id="XP_068365257.1">
    <property type="nucleotide sequence ID" value="XM_068491500.1"/>
</dbReference>
<dbReference type="SUPFAM" id="SSF53448">
    <property type="entry name" value="Nucleotide-diphospho-sugar transferases"/>
    <property type="match status" value="1"/>
</dbReference>
<dbReference type="GeneID" id="94826204"/>
<dbReference type="GO" id="GO:0016757">
    <property type="term" value="F:glycosyltransferase activity"/>
    <property type="evidence" value="ECO:0007669"/>
    <property type="project" value="InterPro"/>
</dbReference>
<dbReference type="InterPro" id="IPR002495">
    <property type="entry name" value="Glyco_trans_8"/>
</dbReference>
<proteinExistence type="predicted"/>
<keyword evidence="1" id="KW-0732">Signal</keyword>
<dbReference type="Proteomes" id="UP000179807">
    <property type="component" value="Unassembled WGS sequence"/>
</dbReference>
<evidence type="ECO:0000256" key="1">
    <source>
        <dbReference type="SAM" id="SignalP"/>
    </source>
</evidence>
<keyword evidence="3" id="KW-1185">Reference proteome</keyword>
<feature type="signal peptide" evidence="1">
    <location>
        <begin position="1"/>
        <end position="18"/>
    </location>
</feature>
<comment type="caution">
    <text evidence="2">The sequence shown here is derived from an EMBL/GenBank/DDBJ whole genome shotgun (WGS) entry which is preliminary data.</text>
</comment>
<dbReference type="InterPro" id="IPR029044">
    <property type="entry name" value="Nucleotide-diphossugar_trans"/>
</dbReference>
<gene>
    <name evidence="2" type="ORF">TRFO_03758</name>
</gene>
<protein>
    <submittedName>
        <fullName evidence="2">Uncharacterized protein</fullName>
    </submittedName>
</protein>
<sequence>MIFSWLLLFLGLLIQILYFHFDPYNNENDALISVTNPYLSFCLIFNHKVWKFASVAIGSIIMQEPSTTFIFHIINPISDFNDNNANYRNLIVKLKNMSYDPANIKFFFYSVNESNYIFPRFKKGYPLLIMTKLYLSEFIADKEVVYVDSDILALRPLSSVYKYDLNPKKKPKKYFAGSSTLDMFPARWINSGFIYYNLDWLRKSGRLYSFINCTQTKAYNFYDDWCHTYCFPRKEIITLPYAYNLMIHALKDNETRPKVINETNDASVAHFMHRSKKALTMKLELEISNYKHASNNSKSFMRKYLNVSNIVYKFLNVSR</sequence>
<dbReference type="VEuPathDB" id="TrichDB:TRFO_03758"/>
<dbReference type="Gene3D" id="3.90.550.10">
    <property type="entry name" value="Spore Coat Polysaccharide Biosynthesis Protein SpsA, Chain A"/>
    <property type="match status" value="1"/>
</dbReference>
<dbReference type="Pfam" id="PF01501">
    <property type="entry name" value="Glyco_transf_8"/>
    <property type="match status" value="1"/>
</dbReference>
<name>A0A1J4KLE5_9EUKA</name>
<evidence type="ECO:0000313" key="2">
    <source>
        <dbReference type="EMBL" id="OHT12121.1"/>
    </source>
</evidence>